<evidence type="ECO:0000256" key="1">
    <source>
        <dbReference type="ARBA" id="ARBA00022572"/>
    </source>
</evidence>
<keyword evidence="2" id="KW-1015">Disulfide bond</keyword>
<evidence type="ECO:0000256" key="3">
    <source>
        <dbReference type="PROSITE-ProRule" id="PRU00121"/>
    </source>
</evidence>
<reference evidence="5" key="1">
    <citation type="journal article" date="2008" name="Nature">
        <title>The amphioxus genome and the evolution of the chordate karyotype.</title>
        <authorList>
            <consortium name="US DOE Joint Genome Institute (JGI-PGF)"/>
            <person name="Putnam N.H."/>
            <person name="Butts T."/>
            <person name="Ferrier D.E.K."/>
            <person name="Furlong R.F."/>
            <person name="Hellsten U."/>
            <person name="Kawashima T."/>
            <person name="Robinson-Rechavi M."/>
            <person name="Shoguchi E."/>
            <person name="Terry A."/>
            <person name="Yu J.-K."/>
            <person name="Benito-Gutierrez E.L."/>
            <person name="Dubchak I."/>
            <person name="Garcia-Fernandez J."/>
            <person name="Gibson-Brown J.J."/>
            <person name="Grigoriev I.V."/>
            <person name="Horton A.C."/>
            <person name="de Jong P.J."/>
            <person name="Jurka J."/>
            <person name="Kapitonov V.V."/>
            <person name="Kohara Y."/>
            <person name="Kuroki Y."/>
            <person name="Lindquist E."/>
            <person name="Lucas S."/>
            <person name="Osoegawa K."/>
            <person name="Pennacchio L.A."/>
            <person name="Salamov A.A."/>
            <person name="Satou Y."/>
            <person name="Sauka-Spengler T."/>
            <person name="Schmutz J."/>
            <person name="Shin-I T."/>
            <person name="Toyoda A."/>
            <person name="Bronner-Fraser M."/>
            <person name="Fujiyama A."/>
            <person name="Holland L.Z."/>
            <person name="Holland P.W.H."/>
            <person name="Satoh N."/>
            <person name="Rokhsar D.S."/>
        </authorList>
    </citation>
    <scope>NUCLEOTIDE SEQUENCE [LARGE SCALE GENOMIC DNA]</scope>
    <source>
        <strain evidence="5">S238N-H82</strain>
        <tissue evidence="5">Testes</tissue>
    </source>
</reference>
<name>C3YZW6_BRAFL</name>
<dbReference type="InterPro" id="IPR050759">
    <property type="entry name" value="Serine_protease_kringle"/>
</dbReference>
<dbReference type="Pfam" id="PF00051">
    <property type="entry name" value="Kringle"/>
    <property type="match status" value="3"/>
</dbReference>
<dbReference type="PROSITE" id="PS00021">
    <property type="entry name" value="KRINGLE_1"/>
    <property type="match status" value="3"/>
</dbReference>
<dbReference type="SUPFAM" id="SSF57440">
    <property type="entry name" value="Kringle-like"/>
    <property type="match status" value="3"/>
</dbReference>
<evidence type="ECO:0000313" key="5">
    <source>
        <dbReference type="EMBL" id="EEN54387.1"/>
    </source>
</evidence>
<dbReference type="FunFam" id="2.40.20.10:FF:000056">
    <property type="entry name" value="Uncharacterized protein"/>
    <property type="match status" value="1"/>
</dbReference>
<dbReference type="CDD" id="cd00108">
    <property type="entry name" value="KR"/>
    <property type="match status" value="3"/>
</dbReference>
<feature type="domain" description="Kringle" evidence="4">
    <location>
        <begin position="151"/>
        <end position="222"/>
    </location>
</feature>
<dbReference type="InParanoid" id="C3YZW6"/>
<dbReference type="AlphaFoldDB" id="C3YZW6"/>
<gene>
    <name evidence="5" type="ORF">BRAFLDRAFT_96858</name>
</gene>
<dbReference type="InterPro" id="IPR013806">
    <property type="entry name" value="Kringle-like"/>
</dbReference>
<accession>C3YZW6</accession>
<dbReference type="InterPro" id="IPR018056">
    <property type="entry name" value="Kringle_CS"/>
</dbReference>
<comment type="caution">
    <text evidence="3">Lacks conserved residue(s) required for the propagation of feature annotation.</text>
</comment>
<sequence>MRLLDDGSSAKNGPCESEKTTKTNLYTFVGRPHFSSPSCGECNAMHMIKTGSSRKRNDSANQVCKGENNGADYRGTVSVTRSGKTCQRWDVDSPHFRFYKPDGYPELVENYCRNPGGNGSYIWCYTTDPATRWDYCIHPTCPVVCKGDPLGSDYRGTVSVTRSGKTCQRWDVDSPHSRRYLPEEYCELVDNYCRNPDGDENTIWCYTTDPGTRWEYCIHPTCPVVCMGNSTGSDYRGNVSVTLSGRTCQRWDVAFPHEPYYKPEEYPELMENYCRNPDEYEPGIWCYTTDPDIRWEHCFNPACH</sequence>
<evidence type="ECO:0000256" key="2">
    <source>
        <dbReference type="ARBA" id="ARBA00023157"/>
    </source>
</evidence>
<dbReference type="FunFam" id="2.40.20.10:FF:000024">
    <property type="entry name" value="Uncharacterized protein"/>
    <property type="match status" value="2"/>
</dbReference>
<evidence type="ECO:0000259" key="4">
    <source>
        <dbReference type="PROSITE" id="PS50070"/>
    </source>
</evidence>
<dbReference type="Gene3D" id="2.40.20.10">
    <property type="entry name" value="Plasminogen Kringle 4"/>
    <property type="match status" value="3"/>
</dbReference>
<dbReference type="STRING" id="7739.C3YZW6"/>
<dbReference type="PRINTS" id="PR00018">
    <property type="entry name" value="KRINGLE"/>
</dbReference>
<dbReference type="InterPro" id="IPR038178">
    <property type="entry name" value="Kringle_sf"/>
</dbReference>
<feature type="domain" description="Kringle" evidence="4">
    <location>
        <begin position="69"/>
        <end position="141"/>
    </location>
</feature>
<feature type="domain" description="Kringle" evidence="4">
    <location>
        <begin position="232"/>
        <end position="303"/>
    </location>
</feature>
<dbReference type="SMART" id="SM00130">
    <property type="entry name" value="KR"/>
    <property type="match status" value="3"/>
</dbReference>
<dbReference type="EMBL" id="GG666566">
    <property type="protein sequence ID" value="EEN54387.1"/>
    <property type="molecule type" value="Genomic_DNA"/>
</dbReference>
<dbReference type="InterPro" id="IPR000001">
    <property type="entry name" value="Kringle"/>
</dbReference>
<keyword evidence="1 3" id="KW-0420">Kringle</keyword>
<proteinExistence type="predicted"/>
<dbReference type="eggNOG" id="ENOG502QVNP">
    <property type="taxonomic scope" value="Eukaryota"/>
</dbReference>
<dbReference type="PANTHER" id="PTHR24261">
    <property type="entry name" value="PLASMINOGEN-RELATED"/>
    <property type="match status" value="1"/>
</dbReference>
<dbReference type="PROSITE" id="PS50070">
    <property type="entry name" value="KRINGLE_2"/>
    <property type="match status" value="3"/>
</dbReference>
<organism>
    <name type="scientific">Branchiostoma floridae</name>
    <name type="common">Florida lancelet</name>
    <name type="synonym">Amphioxus</name>
    <dbReference type="NCBI Taxonomy" id="7739"/>
    <lineage>
        <taxon>Eukaryota</taxon>
        <taxon>Metazoa</taxon>
        <taxon>Chordata</taxon>
        <taxon>Cephalochordata</taxon>
        <taxon>Leptocardii</taxon>
        <taxon>Amphioxiformes</taxon>
        <taxon>Branchiostomatidae</taxon>
        <taxon>Branchiostoma</taxon>
    </lineage>
</organism>
<protein>
    <recommendedName>
        <fullName evidence="4">Kringle domain-containing protein</fullName>
    </recommendedName>
</protein>
<dbReference type="PANTHER" id="PTHR24261:SF7">
    <property type="entry name" value="KRINGLE DOMAIN-CONTAINING PROTEIN"/>
    <property type="match status" value="1"/>
</dbReference>